<reference evidence="1 2" key="1">
    <citation type="submission" date="2017-08" db="EMBL/GenBank/DDBJ databases">
        <title>Virgibacillus indicus sp. nov. and Virgibacillus profoundi sp. nov, two moderately halophilic bacteria isolated from marine sediment by using the Microfluidic Streak Plate.</title>
        <authorList>
            <person name="Xu B."/>
            <person name="Hu B."/>
            <person name="Wang J."/>
            <person name="Zhu Y."/>
            <person name="Huang L."/>
            <person name="Du W."/>
            <person name="Huang Y."/>
        </authorList>
    </citation>
    <scope>NUCLEOTIDE SEQUENCE [LARGE SCALE GENOMIC DNA]</scope>
    <source>
        <strain evidence="1 2">IO3-P3-H5</strain>
    </source>
</reference>
<gene>
    <name evidence="1" type="ORF">CIL05_07660</name>
</gene>
<organism evidence="1 2">
    <name type="scientific">Virgibacillus profundi</name>
    <dbReference type="NCBI Taxonomy" id="2024555"/>
    <lineage>
        <taxon>Bacteria</taxon>
        <taxon>Bacillati</taxon>
        <taxon>Bacillota</taxon>
        <taxon>Bacilli</taxon>
        <taxon>Bacillales</taxon>
        <taxon>Bacillaceae</taxon>
        <taxon>Virgibacillus</taxon>
    </lineage>
</organism>
<evidence type="ECO:0000313" key="2">
    <source>
        <dbReference type="Proteomes" id="UP000218887"/>
    </source>
</evidence>
<proteinExistence type="predicted"/>
<sequence length="105" mass="11853">MVKSYLRGHAIEYVNDQWKYSDTKELTAETHHLRSCGYCHKKATPEGHDACLGTLPNVMNACCGHGETNEAYAQYWDKSIIRGVEAIKTFEVLKGESKCLNLNCQ</sequence>
<dbReference type="RefSeq" id="WP_095654940.1">
    <property type="nucleotide sequence ID" value="NZ_NPOA01000004.1"/>
</dbReference>
<accession>A0A2A2IG46</accession>
<evidence type="ECO:0000313" key="1">
    <source>
        <dbReference type="EMBL" id="PAV30338.1"/>
    </source>
</evidence>
<keyword evidence="2" id="KW-1185">Reference proteome</keyword>
<dbReference type="AlphaFoldDB" id="A0A2A2IG46"/>
<dbReference type="OrthoDB" id="3078522at2"/>
<dbReference type="EMBL" id="NPOA01000004">
    <property type="protein sequence ID" value="PAV30338.1"/>
    <property type="molecule type" value="Genomic_DNA"/>
</dbReference>
<protein>
    <submittedName>
        <fullName evidence="1">Uncharacterized protein</fullName>
    </submittedName>
</protein>
<name>A0A2A2IG46_9BACI</name>
<comment type="caution">
    <text evidence="1">The sequence shown here is derived from an EMBL/GenBank/DDBJ whole genome shotgun (WGS) entry which is preliminary data.</text>
</comment>
<dbReference type="Proteomes" id="UP000218887">
    <property type="component" value="Unassembled WGS sequence"/>
</dbReference>